<protein>
    <recommendedName>
        <fullName evidence="4">NAB domain-containing protein</fullName>
    </recommendedName>
</protein>
<dbReference type="AlphaFoldDB" id="A0A2Z6PSJ1"/>
<keyword evidence="1" id="KW-0175">Coiled coil</keyword>
<evidence type="ECO:0000256" key="1">
    <source>
        <dbReference type="SAM" id="Coils"/>
    </source>
</evidence>
<sequence length="545" mass="63311">MEGSSYSNVDCDEVSVSVTPSQKQELLKFELLSVNTDLPPNCDGDNSSVASMNEGCESPLSSWDLEPETDIPSLINCDGMPEGSSWVENSDDGLLWEMDNRSYDELLKKFLEKEEELRVSNFRLQLSEQEIVKLNVQVENSEAQLDNVSEVLKLKEEELNKQKELSEEEIFKLKLSEEEIFKLKIQIEKADNRLDNVNKELKLKEEELNKLKELSEEEIFKLKIESVKSENRLDNVREELKLKKEELNKQKELSEEEIFKLKTRVPEYIHEIINIVDQLEVDHENLRMELQSKSSETNLLQGQLKVAQENMVESELELVSERTQNQMLRDLVKTYEANETNQEKEVQKLKSEMLDLQAKFCFDIASLSKQNIELTSKLENCNSRNKELGKKLKQYEAEKLNQLELHATQIVLQDEIVSLRQELKQRMDDAEATNKKLDEANVMINNLKAVICSRDDKISNMKKYTDDVKTSLKELMVDYDTALNEVNNLKLRVGELENEVTRQNDVISDAAEKKKEALRQLHNVYECKVEQYKSGYNNLLKKFYS</sequence>
<evidence type="ECO:0008006" key="4">
    <source>
        <dbReference type="Google" id="ProtNLM"/>
    </source>
</evidence>
<reference evidence="3" key="1">
    <citation type="journal article" date="2017" name="Front. Plant Sci.">
        <title>Climate Clever Clovers: New Paradigm to Reduce the Environmental Footprint of Ruminants by Breeding Low Methanogenic Forages Utilizing Haplotype Variation.</title>
        <authorList>
            <person name="Kaur P."/>
            <person name="Appels R."/>
            <person name="Bayer P.E."/>
            <person name="Keeble-Gagnere G."/>
            <person name="Wang J."/>
            <person name="Hirakawa H."/>
            <person name="Shirasawa K."/>
            <person name="Vercoe P."/>
            <person name="Stefanova K."/>
            <person name="Durmic Z."/>
            <person name="Nichols P."/>
            <person name="Revell C."/>
            <person name="Isobe S.N."/>
            <person name="Edwards D."/>
            <person name="Erskine W."/>
        </authorList>
    </citation>
    <scope>NUCLEOTIDE SEQUENCE [LARGE SCALE GENOMIC DNA]</scope>
    <source>
        <strain evidence="3">cv. Daliak</strain>
    </source>
</reference>
<evidence type="ECO:0000313" key="3">
    <source>
        <dbReference type="Proteomes" id="UP000242715"/>
    </source>
</evidence>
<dbReference type="EMBL" id="DF974767">
    <property type="protein sequence ID" value="GAU50439.1"/>
    <property type="molecule type" value="Genomic_DNA"/>
</dbReference>
<dbReference type="Gene3D" id="1.10.287.1490">
    <property type="match status" value="1"/>
</dbReference>
<organism evidence="2 3">
    <name type="scientific">Trifolium subterraneum</name>
    <name type="common">Subterranean clover</name>
    <dbReference type="NCBI Taxonomy" id="3900"/>
    <lineage>
        <taxon>Eukaryota</taxon>
        <taxon>Viridiplantae</taxon>
        <taxon>Streptophyta</taxon>
        <taxon>Embryophyta</taxon>
        <taxon>Tracheophyta</taxon>
        <taxon>Spermatophyta</taxon>
        <taxon>Magnoliopsida</taxon>
        <taxon>eudicotyledons</taxon>
        <taxon>Gunneridae</taxon>
        <taxon>Pentapetalae</taxon>
        <taxon>rosids</taxon>
        <taxon>fabids</taxon>
        <taxon>Fabales</taxon>
        <taxon>Fabaceae</taxon>
        <taxon>Papilionoideae</taxon>
        <taxon>50 kb inversion clade</taxon>
        <taxon>NPAAA clade</taxon>
        <taxon>Hologalegina</taxon>
        <taxon>IRL clade</taxon>
        <taxon>Trifolieae</taxon>
        <taxon>Trifolium</taxon>
    </lineage>
</organism>
<feature type="coiled-coil region" evidence="1">
    <location>
        <begin position="124"/>
        <end position="296"/>
    </location>
</feature>
<name>A0A2Z6PSJ1_TRISU</name>
<dbReference type="OrthoDB" id="1434434at2759"/>
<keyword evidence="3" id="KW-1185">Reference proteome</keyword>
<feature type="coiled-coil region" evidence="1">
    <location>
        <begin position="332"/>
        <end position="513"/>
    </location>
</feature>
<accession>A0A2Z6PSJ1</accession>
<evidence type="ECO:0000313" key="2">
    <source>
        <dbReference type="EMBL" id="GAU50439.1"/>
    </source>
</evidence>
<proteinExistence type="predicted"/>
<gene>
    <name evidence="2" type="ORF">TSUD_409490</name>
</gene>
<dbReference type="Proteomes" id="UP000242715">
    <property type="component" value="Unassembled WGS sequence"/>
</dbReference>